<keyword evidence="2" id="KW-0813">Transport</keyword>
<evidence type="ECO:0000256" key="5">
    <source>
        <dbReference type="ARBA" id="ARBA00022989"/>
    </source>
</evidence>
<evidence type="ECO:0000313" key="12">
    <source>
        <dbReference type="Proteomes" id="UP000239649"/>
    </source>
</evidence>
<sequence length="125" mass="13767">MAAVRDRRQPLLGGSAATATLEVQREDHSHVDLEALEAENDRGIAALGDRVGALRGITTGIHGEVESQHRLLDNMAFSMGGVQLSLRATADKMTKVMSEPQKRRMVYMAGAAAMLLFFLYLWLQR</sequence>
<evidence type="ECO:0000256" key="7">
    <source>
        <dbReference type="ARBA" id="ARBA00023136"/>
    </source>
</evidence>
<evidence type="ECO:0000256" key="9">
    <source>
        <dbReference type="SAM" id="Phobius"/>
    </source>
</evidence>
<feature type="domain" description="T-SNARE coiled-coil homology" evidence="10">
    <location>
        <begin position="34"/>
        <end position="96"/>
    </location>
</feature>
<evidence type="ECO:0000256" key="3">
    <source>
        <dbReference type="ARBA" id="ARBA00022692"/>
    </source>
</evidence>
<dbReference type="CDD" id="cd15853">
    <property type="entry name" value="SNARE_Bet1"/>
    <property type="match status" value="1"/>
</dbReference>
<keyword evidence="7 9" id="KW-0472">Membrane</keyword>
<feature type="transmembrane region" description="Helical" evidence="9">
    <location>
        <begin position="105"/>
        <end position="123"/>
    </location>
</feature>
<evidence type="ECO:0000256" key="4">
    <source>
        <dbReference type="ARBA" id="ARBA00022927"/>
    </source>
</evidence>
<keyword evidence="5 9" id="KW-1133">Transmembrane helix</keyword>
<dbReference type="AlphaFoldDB" id="A0A2P6VKX8"/>
<dbReference type="EMBL" id="LHPF02000004">
    <property type="protein sequence ID" value="PSC74743.1"/>
    <property type="molecule type" value="Genomic_DNA"/>
</dbReference>
<keyword evidence="6" id="KW-0333">Golgi apparatus</keyword>
<evidence type="ECO:0000256" key="6">
    <source>
        <dbReference type="ARBA" id="ARBA00023034"/>
    </source>
</evidence>
<dbReference type="InterPro" id="IPR000727">
    <property type="entry name" value="T_SNARE_dom"/>
</dbReference>
<dbReference type="SMART" id="SM00397">
    <property type="entry name" value="t_SNARE"/>
    <property type="match status" value="1"/>
</dbReference>
<organism evidence="11 12">
    <name type="scientific">Micractinium conductrix</name>
    <dbReference type="NCBI Taxonomy" id="554055"/>
    <lineage>
        <taxon>Eukaryota</taxon>
        <taxon>Viridiplantae</taxon>
        <taxon>Chlorophyta</taxon>
        <taxon>core chlorophytes</taxon>
        <taxon>Trebouxiophyceae</taxon>
        <taxon>Chlorellales</taxon>
        <taxon>Chlorellaceae</taxon>
        <taxon>Chlorella clade</taxon>
        <taxon>Micractinium</taxon>
    </lineage>
</organism>
<dbReference type="PANTHER" id="PTHR12791">
    <property type="entry name" value="GOLGI SNARE BET1-RELATED"/>
    <property type="match status" value="1"/>
</dbReference>
<name>A0A2P6VKX8_9CHLO</name>
<comment type="subcellular location">
    <subcellularLocation>
        <location evidence="8">Endomembrane system</location>
        <topology evidence="8">Single-pass type IV membrane protein</topology>
    </subcellularLocation>
    <subcellularLocation>
        <location evidence="1">Golgi apparatus membrane</location>
    </subcellularLocation>
</comment>
<accession>A0A2P6VKX8</accession>
<keyword evidence="3 9" id="KW-0812">Transmembrane</keyword>
<evidence type="ECO:0000256" key="1">
    <source>
        <dbReference type="ARBA" id="ARBA00004394"/>
    </source>
</evidence>
<evidence type="ECO:0000259" key="10">
    <source>
        <dbReference type="PROSITE" id="PS50192"/>
    </source>
</evidence>
<keyword evidence="12" id="KW-1185">Reference proteome</keyword>
<evidence type="ECO:0000313" key="11">
    <source>
        <dbReference type="EMBL" id="PSC74743.1"/>
    </source>
</evidence>
<dbReference type="STRING" id="554055.A0A2P6VKX8"/>
<evidence type="ECO:0000256" key="8">
    <source>
        <dbReference type="ARBA" id="ARBA00046280"/>
    </source>
</evidence>
<protein>
    <submittedName>
        <fullName evidence="11">Bet1-like SNARE 1-1 isoform X2 isoform B</fullName>
    </submittedName>
</protein>
<comment type="caution">
    <text evidence="11">The sequence shown here is derived from an EMBL/GenBank/DDBJ whole genome shotgun (WGS) entry which is preliminary data.</text>
</comment>
<proteinExistence type="predicted"/>
<dbReference type="Gene3D" id="1.20.5.110">
    <property type="match status" value="1"/>
</dbReference>
<dbReference type="PROSITE" id="PS50192">
    <property type="entry name" value="T_SNARE"/>
    <property type="match status" value="1"/>
</dbReference>
<gene>
    <name evidence="11" type="ORF">C2E20_2123</name>
</gene>
<dbReference type="OrthoDB" id="261831at2759"/>
<reference evidence="11 12" key="1">
    <citation type="journal article" date="2018" name="Plant J.">
        <title>Genome sequences of Chlorella sorokiniana UTEX 1602 and Micractinium conductrix SAG 241.80: implications to maltose excretion by a green alga.</title>
        <authorList>
            <person name="Arriola M.B."/>
            <person name="Velmurugan N."/>
            <person name="Zhang Y."/>
            <person name="Plunkett M.H."/>
            <person name="Hondzo H."/>
            <person name="Barney B.M."/>
        </authorList>
    </citation>
    <scope>NUCLEOTIDE SEQUENCE [LARGE SCALE GENOMIC DNA]</scope>
    <source>
        <strain evidence="11 12">SAG 241.80</strain>
    </source>
</reference>
<dbReference type="GO" id="GO:0015031">
    <property type="term" value="P:protein transport"/>
    <property type="evidence" value="ECO:0007669"/>
    <property type="project" value="UniProtKB-KW"/>
</dbReference>
<dbReference type="Proteomes" id="UP000239649">
    <property type="component" value="Unassembled WGS sequence"/>
</dbReference>
<dbReference type="GO" id="GO:0000139">
    <property type="term" value="C:Golgi membrane"/>
    <property type="evidence" value="ECO:0007669"/>
    <property type="project" value="UniProtKB-SubCell"/>
</dbReference>
<dbReference type="SUPFAM" id="SSF58038">
    <property type="entry name" value="SNARE fusion complex"/>
    <property type="match status" value="1"/>
</dbReference>
<keyword evidence="4" id="KW-0653">Protein transport</keyword>
<evidence type="ECO:0000256" key="2">
    <source>
        <dbReference type="ARBA" id="ARBA00022448"/>
    </source>
</evidence>
<dbReference type="InterPro" id="IPR039899">
    <property type="entry name" value="BET1_SNARE"/>
</dbReference>